<organism evidence="2 3">
    <name type="scientific">Orchesella dallaii</name>
    <dbReference type="NCBI Taxonomy" id="48710"/>
    <lineage>
        <taxon>Eukaryota</taxon>
        <taxon>Metazoa</taxon>
        <taxon>Ecdysozoa</taxon>
        <taxon>Arthropoda</taxon>
        <taxon>Hexapoda</taxon>
        <taxon>Collembola</taxon>
        <taxon>Entomobryomorpha</taxon>
        <taxon>Entomobryoidea</taxon>
        <taxon>Orchesellidae</taxon>
        <taxon>Orchesellinae</taxon>
        <taxon>Orchesella</taxon>
    </lineage>
</organism>
<feature type="region of interest" description="Disordered" evidence="1">
    <location>
        <begin position="208"/>
        <end position="257"/>
    </location>
</feature>
<accession>A0ABP1R1K8</accession>
<reference evidence="2 3" key="1">
    <citation type="submission" date="2024-08" db="EMBL/GenBank/DDBJ databases">
        <authorList>
            <person name="Cucini C."/>
            <person name="Frati F."/>
        </authorList>
    </citation>
    <scope>NUCLEOTIDE SEQUENCE [LARGE SCALE GENOMIC DNA]</scope>
</reference>
<sequence>MDLNLLNTIEIFMHKLDLLMHASSQMSAKKKGKKSRKGIVEGAKGIVEGATEKVLGEKVAKVVKTAGDVLSWTAVVKGANLVESAITDAVMENGNETKVVKPASSTNRRDLFREILKTDEFIELVKEMVGHYYIAIKSDIQCYIPKLISNRLLMPFVDKEGNFGLALNALIKAKHESGSLTRLSPKLQKERDDDLQLKKDLEELIKKGTEIRNDYKPDEGVEDMSSHQQKDEEDDDEDDDDQDSAQSGEETDDDDPW</sequence>
<feature type="compositionally biased region" description="Acidic residues" evidence="1">
    <location>
        <begin position="231"/>
        <end position="257"/>
    </location>
</feature>
<dbReference type="Proteomes" id="UP001642540">
    <property type="component" value="Unassembled WGS sequence"/>
</dbReference>
<feature type="compositionally biased region" description="Basic and acidic residues" evidence="1">
    <location>
        <begin position="208"/>
        <end position="230"/>
    </location>
</feature>
<protein>
    <submittedName>
        <fullName evidence="2">Uncharacterized protein</fullName>
    </submittedName>
</protein>
<dbReference type="EMBL" id="CAXLJM020000055">
    <property type="protein sequence ID" value="CAL8117598.1"/>
    <property type="molecule type" value="Genomic_DNA"/>
</dbReference>
<comment type="caution">
    <text evidence="2">The sequence shown here is derived from an EMBL/GenBank/DDBJ whole genome shotgun (WGS) entry which is preliminary data.</text>
</comment>
<evidence type="ECO:0000256" key="1">
    <source>
        <dbReference type="SAM" id="MobiDB-lite"/>
    </source>
</evidence>
<evidence type="ECO:0000313" key="3">
    <source>
        <dbReference type="Proteomes" id="UP001642540"/>
    </source>
</evidence>
<name>A0ABP1R1K8_9HEXA</name>
<evidence type="ECO:0000313" key="2">
    <source>
        <dbReference type="EMBL" id="CAL8117598.1"/>
    </source>
</evidence>
<keyword evidence="3" id="KW-1185">Reference proteome</keyword>
<gene>
    <name evidence="2" type="ORF">ODALV1_LOCUS17770</name>
</gene>
<proteinExistence type="predicted"/>